<sequence>MNPPPDFPNNPLSPAVVAGARLRLARVDDCEALAGLAQSAHSHPWSERQYRDSMASGHRVWLLEHEAGEPIACCVVSQLLDEAEILDIAVAPAWRRRGIARALLGQVIQRLVGQTARLLLEVRVSNTPARSLYSALGFVEDGVRRGYYPTAVGGREDAVLMSLDLHQMPQPPA</sequence>
<comment type="similarity">
    <text evidence="1 5">Belongs to the acetyltransferase family. RimI subfamily.</text>
</comment>
<feature type="binding site" evidence="5">
    <location>
        <begin position="88"/>
        <end position="90"/>
    </location>
    <ligand>
        <name>acetyl-CoA</name>
        <dbReference type="ChEBI" id="CHEBI:57288"/>
    </ligand>
</feature>
<dbReference type="InterPro" id="IPR016181">
    <property type="entry name" value="Acyl_CoA_acyltransferase"/>
</dbReference>
<evidence type="ECO:0000256" key="4">
    <source>
        <dbReference type="ARBA" id="ARBA00023315"/>
    </source>
</evidence>
<organism evidence="7 8">
    <name type="scientific">Microbulbifer yueqingensis</name>
    <dbReference type="NCBI Taxonomy" id="658219"/>
    <lineage>
        <taxon>Bacteria</taxon>
        <taxon>Pseudomonadati</taxon>
        <taxon>Pseudomonadota</taxon>
        <taxon>Gammaproteobacteria</taxon>
        <taxon>Cellvibrionales</taxon>
        <taxon>Microbulbiferaceae</taxon>
        <taxon>Microbulbifer</taxon>
    </lineage>
</organism>
<comment type="caution">
    <text evidence="5">Lacks conserved residue(s) required for the propagation of feature annotation.</text>
</comment>
<feature type="binding site" evidence="5">
    <location>
        <position position="126"/>
    </location>
    <ligand>
        <name>acetyl-CoA</name>
        <dbReference type="ChEBI" id="CHEBI:57288"/>
    </ligand>
</feature>
<name>A0A1G8W067_9GAMM</name>
<dbReference type="GO" id="GO:0005737">
    <property type="term" value="C:cytoplasm"/>
    <property type="evidence" value="ECO:0007669"/>
    <property type="project" value="UniProtKB-SubCell"/>
</dbReference>
<feature type="active site" description="Proton donor" evidence="5">
    <location>
        <position position="133"/>
    </location>
</feature>
<dbReference type="GO" id="GO:0005840">
    <property type="term" value="C:ribosome"/>
    <property type="evidence" value="ECO:0007669"/>
    <property type="project" value="UniProtKB-KW"/>
</dbReference>
<dbReference type="Proteomes" id="UP000199305">
    <property type="component" value="Unassembled WGS sequence"/>
</dbReference>
<accession>A0A1G8W067</accession>
<dbReference type="Gene3D" id="3.40.630.30">
    <property type="match status" value="1"/>
</dbReference>
<dbReference type="InterPro" id="IPR050680">
    <property type="entry name" value="YpeA/RimI_acetyltransf"/>
</dbReference>
<dbReference type="RefSeq" id="WP_217631365.1">
    <property type="nucleotide sequence ID" value="NZ_FNFH01000001.1"/>
</dbReference>
<dbReference type="PROSITE" id="PS51186">
    <property type="entry name" value="GNAT"/>
    <property type="match status" value="1"/>
</dbReference>
<dbReference type="PANTHER" id="PTHR43420:SF44">
    <property type="entry name" value="ACETYLTRANSFERASE YPEA"/>
    <property type="match status" value="1"/>
</dbReference>
<dbReference type="CDD" id="cd04301">
    <property type="entry name" value="NAT_SF"/>
    <property type="match status" value="1"/>
</dbReference>
<evidence type="ECO:0000256" key="1">
    <source>
        <dbReference type="ARBA" id="ARBA00005395"/>
    </source>
</evidence>
<dbReference type="Pfam" id="PF00583">
    <property type="entry name" value="Acetyltransf_1"/>
    <property type="match status" value="1"/>
</dbReference>
<comment type="subcellular location">
    <subcellularLocation>
        <location evidence="5">Cytoplasm</location>
    </subcellularLocation>
</comment>
<dbReference type="NCBIfam" id="TIGR01575">
    <property type="entry name" value="rimI"/>
    <property type="match status" value="1"/>
</dbReference>
<dbReference type="GO" id="GO:0008999">
    <property type="term" value="F:protein-N-terminal-alanine acetyltransferase activity"/>
    <property type="evidence" value="ECO:0007669"/>
    <property type="project" value="UniProtKB-UniRule"/>
</dbReference>
<dbReference type="PANTHER" id="PTHR43420">
    <property type="entry name" value="ACETYLTRANSFERASE"/>
    <property type="match status" value="1"/>
</dbReference>
<dbReference type="EC" id="2.3.1.266" evidence="5"/>
<comment type="function">
    <text evidence="5">Acetylates the N-terminal alanine of ribosomal protein bS18.</text>
</comment>
<comment type="catalytic activity">
    <reaction evidence="5">
        <text>N-terminal L-alanyl-[ribosomal protein bS18] + acetyl-CoA = N-terminal N(alpha)-acetyl-L-alanyl-[ribosomal protein bS18] + CoA + H(+)</text>
        <dbReference type="Rhea" id="RHEA:43756"/>
        <dbReference type="Rhea" id="RHEA-COMP:10676"/>
        <dbReference type="Rhea" id="RHEA-COMP:10677"/>
        <dbReference type="ChEBI" id="CHEBI:15378"/>
        <dbReference type="ChEBI" id="CHEBI:57287"/>
        <dbReference type="ChEBI" id="CHEBI:57288"/>
        <dbReference type="ChEBI" id="CHEBI:64718"/>
        <dbReference type="ChEBI" id="CHEBI:83683"/>
        <dbReference type="EC" id="2.3.1.266"/>
    </reaction>
</comment>
<keyword evidence="7" id="KW-0689">Ribosomal protein</keyword>
<keyword evidence="4 5" id="KW-0012">Acyltransferase</keyword>
<keyword evidence="8" id="KW-1185">Reference proteome</keyword>
<evidence type="ECO:0000256" key="3">
    <source>
        <dbReference type="ARBA" id="ARBA00022679"/>
    </source>
</evidence>
<gene>
    <name evidence="5" type="primary">rimI</name>
    <name evidence="7" type="ORF">SAMN05216212_0815</name>
</gene>
<reference evidence="8" key="1">
    <citation type="submission" date="2016-10" db="EMBL/GenBank/DDBJ databases">
        <authorList>
            <person name="Varghese N."/>
            <person name="Submissions S."/>
        </authorList>
    </citation>
    <scope>NUCLEOTIDE SEQUENCE [LARGE SCALE GENOMIC DNA]</scope>
    <source>
        <strain evidence="8">CGMCC 1.10658</strain>
    </source>
</reference>
<keyword evidence="7" id="KW-0687">Ribonucleoprotein</keyword>
<dbReference type="InterPro" id="IPR043690">
    <property type="entry name" value="RimI"/>
</dbReference>
<dbReference type="SUPFAM" id="SSF55729">
    <property type="entry name" value="Acyl-CoA N-acyltransferases (Nat)"/>
    <property type="match status" value="1"/>
</dbReference>
<dbReference type="HAMAP" id="MF_02210">
    <property type="entry name" value="RimI"/>
    <property type="match status" value="1"/>
</dbReference>
<keyword evidence="2 5" id="KW-0963">Cytoplasm</keyword>
<keyword evidence="3 5" id="KW-0808">Transferase</keyword>
<evidence type="ECO:0000313" key="7">
    <source>
        <dbReference type="EMBL" id="SDJ71712.1"/>
    </source>
</evidence>
<feature type="domain" description="N-acetyltransferase" evidence="6">
    <location>
        <begin position="20"/>
        <end position="166"/>
    </location>
</feature>
<evidence type="ECO:0000256" key="5">
    <source>
        <dbReference type="HAMAP-Rule" id="MF_02210"/>
    </source>
</evidence>
<protein>
    <recommendedName>
        <fullName evidence="5">[Ribosomal protein bS18]-alanine N-acetyltransferase</fullName>
        <ecNumber evidence="5">2.3.1.266</ecNumber>
    </recommendedName>
</protein>
<evidence type="ECO:0000256" key="2">
    <source>
        <dbReference type="ARBA" id="ARBA00022490"/>
    </source>
</evidence>
<evidence type="ECO:0000259" key="6">
    <source>
        <dbReference type="PROSITE" id="PS51186"/>
    </source>
</evidence>
<dbReference type="STRING" id="658219.SAMN05216212_0815"/>
<dbReference type="InterPro" id="IPR000182">
    <property type="entry name" value="GNAT_dom"/>
</dbReference>
<dbReference type="EMBL" id="FNFH01000001">
    <property type="protein sequence ID" value="SDJ71712.1"/>
    <property type="molecule type" value="Genomic_DNA"/>
</dbReference>
<evidence type="ECO:0000313" key="8">
    <source>
        <dbReference type="Proteomes" id="UP000199305"/>
    </source>
</evidence>
<dbReference type="AlphaFoldDB" id="A0A1G8W067"/>
<proteinExistence type="inferred from homology"/>
<dbReference type="InterPro" id="IPR006464">
    <property type="entry name" value="AcTrfase_RimI/Ard1"/>
</dbReference>
<feature type="active site" description="Proton acceptor" evidence="5">
    <location>
        <position position="121"/>
    </location>
</feature>